<geneLocation type="plasmid" evidence="1">
    <name>CFBP8129_p211</name>
</geneLocation>
<reference evidence="1" key="1">
    <citation type="submission" date="2020-07" db="EMBL/GenBank/DDBJ databases">
        <authorList>
            <person name="Pothier F. J."/>
        </authorList>
    </citation>
    <scope>NUCLEOTIDE SEQUENCE [LARGE SCALE GENOMIC DNA]</scope>
    <source>
        <plasmid evidence="1">CFBP8129_p211</plasmid>
    </source>
</reference>
<dbReference type="EMBL" id="LR828254">
    <property type="protein sequence ID" value="CAD0362528.1"/>
    <property type="molecule type" value="Genomic_DNA"/>
</dbReference>
<dbReference type="EMBL" id="LR828254">
    <property type="protein sequence ID" value="CAD0362526.1"/>
    <property type="molecule type" value="Genomic_DNA"/>
</dbReference>
<dbReference type="AlphaFoldDB" id="A0A6V7FFK9"/>
<accession>A0A6V7FFK9</accession>
<sequence>MNELLVALVHGGNWTARERRIGRWVRHILLVLLTVSAVAWNHHWQELGAQNLVWTNWVNAQCKTGLREVCMSYVDFARPSGMPSQKFWSAHPDLAATAECVERMGWLTLSVGRQDYTGLLERCVAPPTKQQEVRTPHS</sequence>
<name>A0A6V7FFK9_9XANT</name>
<keyword evidence="1" id="KW-0614">Plasmid</keyword>
<organism evidence="1">
    <name type="scientific">Xanthomonas hortorum pv. gardneri</name>
    <dbReference type="NCBI Taxonomy" id="2754056"/>
    <lineage>
        <taxon>Bacteria</taxon>
        <taxon>Pseudomonadati</taxon>
        <taxon>Pseudomonadota</taxon>
        <taxon>Gammaproteobacteria</taxon>
        <taxon>Lysobacterales</taxon>
        <taxon>Lysobacteraceae</taxon>
        <taxon>Xanthomonas</taxon>
    </lineage>
</organism>
<protein>
    <submittedName>
        <fullName evidence="1">Uncharacterized protein</fullName>
    </submittedName>
</protein>
<dbReference type="RefSeq" id="WP_046936090.1">
    <property type="nucleotide sequence ID" value="NZ_CP018729.1"/>
</dbReference>
<gene>
    <name evidence="1" type="ORF">CFBP8129_45640</name>
</gene>
<proteinExistence type="predicted"/>
<evidence type="ECO:0000313" key="1">
    <source>
        <dbReference type="EMBL" id="CAD0362526.1"/>
    </source>
</evidence>